<protein>
    <recommendedName>
        <fullName evidence="4">Lipoprotein</fullName>
    </recommendedName>
</protein>
<keyword evidence="1" id="KW-1133">Transmembrane helix</keyword>
<gene>
    <name evidence="2" type="ORF">LEP1GSC133_2400</name>
</gene>
<dbReference type="Proteomes" id="UP000012159">
    <property type="component" value="Unassembled WGS sequence"/>
</dbReference>
<sequence>MNSTLKFLSAFLLLGSLFLSIGCTYSVEKKYVYAKPYYPNQNYFNEENPQFEEGKPYWLLDFLGNIFGVLSKLILWNKK</sequence>
<evidence type="ECO:0000256" key="1">
    <source>
        <dbReference type="SAM" id="Phobius"/>
    </source>
</evidence>
<evidence type="ECO:0008006" key="4">
    <source>
        <dbReference type="Google" id="ProtNLM"/>
    </source>
</evidence>
<evidence type="ECO:0000313" key="2">
    <source>
        <dbReference type="EMBL" id="EMO61955.1"/>
    </source>
</evidence>
<keyword evidence="1" id="KW-0472">Membrane</keyword>
<dbReference type="STRING" id="1192866.LEP1GSC133_2400"/>
<accession>M6VYR3</accession>
<proteinExistence type="predicted"/>
<dbReference type="AlphaFoldDB" id="M6VYR3"/>
<dbReference type="PROSITE" id="PS51257">
    <property type="entry name" value="PROKAR_LIPOPROTEIN"/>
    <property type="match status" value="1"/>
</dbReference>
<keyword evidence="1" id="KW-0812">Transmembrane</keyword>
<name>M6VYR3_LEPBO</name>
<dbReference type="EMBL" id="AKWF02000089">
    <property type="protein sequence ID" value="EMO61955.1"/>
    <property type="molecule type" value="Genomic_DNA"/>
</dbReference>
<reference evidence="2 3" key="1">
    <citation type="submission" date="2013-01" db="EMBL/GenBank/DDBJ databases">
        <authorList>
            <person name="Harkins D.M."/>
            <person name="Durkin A.S."/>
            <person name="Brinkac L.M."/>
            <person name="Haft D.H."/>
            <person name="Selengut J.D."/>
            <person name="Sanka R."/>
            <person name="DePew J."/>
            <person name="Purushe J."/>
            <person name="Picardeau M."/>
            <person name="Werts C."/>
            <person name="Goarant C."/>
            <person name="Vinetz J.M."/>
            <person name="Sutton G.G."/>
            <person name="Nierman W.C."/>
            <person name="Fouts D.E."/>
        </authorList>
    </citation>
    <scope>NUCLEOTIDE SEQUENCE [LARGE SCALE GENOMIC DNA]</scope>
    <source>
        <strain evidence="2 3">200901868</strain>
    </source>
</reference>
<evidence type="ECO:0000313" key="3">
    <source>
        <dbReference type="Proteomes" id="UP000012159"/>
    </source>
</evidence>
<comment type="caution">
    <text evidence="2">The sequence shown here is derived from an EMBL/GenBank/DDBJ whole genome shotgun (WGS) entry which is preliminary data.</text>
</comment>
<feature type="transmembrane region" description="Helical" evidence="1">
    <location>
        <begin position="57"/>
        <end position="75"/>
    </location>
</feature>
<organism evidence="2 3">
    <name type="scientific">Leptospira borgpetersenii serovar Pomona str. 200901868</name>
    <dbReference type="NCBI Taxonomy" id="1192866"/>
    <lineage>
        <taxon>Bacteria</taxon>
        <taxon>Pseudomonadati</taxon>
        <taxon>Spirochaetota</taxon>
        <taxon>Spirochaetia</taxon>
        <taxon>Leptospirales</taxon>
        <taxon>Leptospiraceae</taxon>
        <taxon>Leptospira</taxon>
    </lineage>
</organism>